<keyword evidence="2 8" id="KW-0479">Metal-binding</keyword>
<keyword evidence="3 5" id="KW-0378">Hydrolase</keyword>
<evidence type="ECO:0000313" key="11">
    <source>
        <dbReference type="Proteomes" id="UP000199416"/>
    </source>
</evidence>
<dbReference type="GO" id="GO:0046872">
    <property type="term" value="F:metal ion binding"/>
    <property type="evidence" value="ECO:0007669"/>
    <property type="project" value="UniProtKB-KW"/>
</dbReference>
<feature type="active site" description="Proton donor/acceptor" evidence="6">
    <location>
        <position position="268"/>
    </location>
</feature>
<feature type="binding site" evidence="7">
    <location>
        <begin position="302"/>
        <end position="304"/>
    </location>
    <ligand>
        <name>substrate</name>
    </ligand>
</feature>
<evidence type="ECO:0000256" key="4">
    <source>
        <dbReference type="ARBA" id="ARBA00023277"/>
    </source>
</evidence>
<accession>A0A1G6PBD1</accession>
<organism evidence="10 11">
    <name type="scientific">Geodermatophilus telluris</name>
    <dbReference type="NCBI Taxonomy" id="1190417"/>
    <lineage>
        <taxon>Bacteria</taxon>
        <taxon>Bacillati</taxon>
        <taxon>Actinomycetota</taxon>
        <taxon>Actinomycetes</taxon>
        <taxon>Geodermatophilales</taxon>
        <taxon>Geodermatophilaceae</taxon>
        <taxon>Geodermatophilus</taxon>
    </lineage>
</organism>
<dbReference type="Gene3D" id="3.20.20.140">
    <property type="entry name" value="Metal-dependent hydrolases"/>
    <property type="match status" value="1"/>
</dbReference>
<keyword evidence="11" id="KW-1185">Reference proteome</keyword>
<reference evidence="11" key="1">
    <citation type="submission" date="2016-10" db="EMBL/GenBank/DDBJ databases">
        <authorList>
            <person name="Varghese N."/>
            <person name="Submissions S."/>
        </authorList>
    </citation>
    <scope>NUCLEOTIDE SEQUENCE [LARGE SCALE GENOMIC DNA]</scope>
    <source>
        <strain evidence="11">DSM 45421</strain>
    </source>
</reference>
<dbReference type="SUPFAM" id="SSF51338">
    <property type="entry name" value="Composite domain of metallo-dependent hydrolases"/>
    <property type="match status" value="1"/>
</dbReference>
<dbReference type="InterPro" id="IPR032466">
    <property type="entry name" value="Metal_Hydrolase"/>
</dbReference>
<dbReference type="SUPFAM" id="SSF51556">
    <property type="entry name" value="Metallo-dependent hydrolases"/>
    <property type="match status" value="1"/>
</dbReference>
<evidence type="ECO:0000256" key="1">
    <source>
        <dbReference type="ARBA" id="ARBA00010716"/>
    </source>
</evidence>
<proteinExistence type="inferred from homology"/>
<dbReference type="PANTHER" id="PTHR11113:SF14">
    <property type="entry name" value="N-ACETYLGLUCOSAMINE-6-PHOSPHATE DEACETYLASE"/>
    <property type="match status" value="1"/>
</dbReference>
<feature type="binding site" evidence="7">
    <location>
        <position position="221"/>
    </location>
    <ligand>
        <name>substrate</name>
    </ligand>
</feature>
<dbReference type="InterPro" id="IPR011059">
    <property type="entry name" value="Metal-dep_hydrolase_composite"/>
</dbReference>
<dbReference type="PANTHER" id="PTHR11113">
    <property type="entry name" value="N-ACETYLGLUCOSAMINE-6-PHOSPHATE DEACETYLASE"/>
    <property type="match status" value="1"/>
</dbReference>
<dbReference type="RefSeq" id="WP_091366128.1">
    <property type="nucleotide sequence ID" value="NZ_FMZF01000003.1"/>
</dbReference>
<dbReference type="AlphaFoldDB" id="A0A1G6PBD1"/>
<evidence type="ECO:0000256" key="5">
    <source>
        <dbReference type="PIRNR" id="PIRNR038994"/>
    </source>
</evidence>
<feature type="binding site" evidence="7">
    <location>
        <position position="245"/>
    </location>
    <ligand>
        <name>substrate</name>
    </ligand>
</feature>
<dbReference type="GO" id="GO:0006046">
    <property type="term" value="P:N-acetylglucosamine catabolic process"/>
    <property type="evidence" value="ECO:0007669"/>
    <property type="project" value="TreeGrafter"/>
</dbReference>
<dbReference type="OrthoDB" id="9776488at2"/>
<evidence type="ECO:0000256" key="7">
    <source>
        <dbReference type="PIRSR" id="PIRSR038994-2"/>
    </source>
</evidence>
<gene>
    <name evidence="10" type="ORF">SAMN05660690_2473</name>
</gene>
<evidence type="ECO:0000256" key="3">
    <source>
        <dbReference type="ARBA" id="ARBA00022801"/>
    </source>
</evidence>
<comment type="cofactor">
    <cofactor evidence="8">
        <name>a divalent metal cation</name>
        <dbReference type="ChEBI" id="CHEBI:60240"/>
    </cofactor>
    <text evidence="8">Binds 1 divalent metal cation per subunit.</text>
</comment>
<dbReference type="Proteomes" id="UP000199416">
    <property type="component" value="Unassembled WGS sequence"/>
</dbReference>
<comment type="similarity">
    <text evidence="1 5">Belongs to the metallo-dependent hydrolases superfamily. NagA family.</text>
</comment>
<dbReference type="Pfam" id="PF01979">
    <property type="entry name" value="Amidohydro_1"/>
    <property type="match status" value="1"/>
</dbReference>
<evidence type="ECO:0000259" key="9">
    <source>
        <dbReference type="Pfam" id="PF01979"/>
    </source>
</evidence>
<evidence type="ECO:0000256" key="2">
    <source>
        <dbReference type="ARBA" id="ARBA00022723"/>
    </source>
</evidence>
<dbReference type="InterPro" id="IPR006680">
    <property type="entry name" value="Amidohydro-rel"/>
</dbReference>
<dbReference type="Gene3D" id="2.30.40.10">
    <property type="entry name" value="Urease, subunit C, domain 1"/>
    <property type="match status" value="1"/>
</dbReference>
<keyword evidence="4 5" id="KW-0119">Carbohydrate metabolism</keyword>
<protein>
    <submittedName>
        <fullName evidence="10">N-acetylglucosamine-6-phosphate deacetylase</fullName>
    </submittedName>
</protein>
<feature type="binding site" evidence="7">
    <location>
        <begin position="213"/>
        <end position="214"/>
    </location>
    <ligand>
        <name>substrate</name>
    </ligand>
</feature>
<dbReference type="STRING" id="1190417.SAMN05660690_2473"/>
<feature type="binding site" evidence="8">
    <location>
        <position position="210"/>
    </location>
    <ligand>
        <name>Zn(2+)</name>
        <dbReference type="ChEBI" id="CHEBI:29105"/>
    </ligand>
</feature>
<evidence type="ECO:0000313" key="10">
    <source>
        <dbReference type="EMBL" id="SDC76864.1"/>
    </source>
</evidence>
<dbReference type="InterPro" id="IPR003764">
    <property type="entry name" value="GlcNAc_6-P_deAcase"/>
</dbReference>
<evidence type="ECO:0000256" key="8">
    <source>
        <dbReference type="PIRSR" id="PIRSR038994-3"/>
    </source>
</evidence>
<sequence>MATLLLTGGDVVTPDGVLPGGWVQVTGDRLAAVGTGPAPAADDVVDCTGRTLVPGFVDVHQHGGGGASYDGGAGAARRALAVHRAAGTTTAVASLVSLRPAALDRALGELAGLVEDGELAGIHLEGPWLSASRRGAHDPGALRPPSPGEVATVLASGVVRTVTLAPELPGALGAVAALAAAGVVPAIGHTEASFEVVRTAVDAGARVATHLLNAVPAPAGREPGPVLALLEDERVTVELVADGVHLHPAWERHVLAGAGAGRVALVTDATAAAGEPDGRYDLGGLAVTVTGGVARLADGGALAGGTATSAVLFRRAVTELGCTPAEAARVTATTPAAALGLVDMGALRAGLRADVVLLDPAWSVAGVLRAGRWVVPPS</sequence>
<evidence type="ECO:0000256" key="6">
    <source>
        <dbReference type="PIRSR" id="PIRSR038994-1"/>
    </source>
</evidence>
<feature type="binding site" evidence="7">
    <location>
        <position position="136"/>
    </location>
    <ligand>
        <name>substrate</name>
    </ligand>
</feature>
<feature type="binding site" evidence="8">
    <location>
        <position position="125"/>
    </location>
    <ligand>
        <name>Zn(2+)</name>
        <dbReference type="ChEBI" id="CHEBI:29105"/>
    </ligand>
</feature>
<dbReference type="GO" id="GO:0008448">
    <property type="term" value="F:N-acetylglucosamine-6-phosphate deacetylase activity"/>
    <property type="evidence" value="ECO:0007669"/>
    <property type="project" value="InterPro"/>
</dbReference>
<dbReference type="EMBL" id="FMZF01000003">
    <property type="protein sequence ID" value="SDC76864.1"/>
    <property type="molecule type" value="Genomic_DNA"/>
</dbReference>
<dbReference type="PIRSF" id="PIRSF038994">
    <property type="entry name" value="NagA"/>
    <property type="match status" value="1"/>
</dbReference>
<name>A0A1G6PBD1_9ACTN</name>
<feature type="domain" description="Amidohydrolase-related" evidence="9">
    <location>
        <begin position="51"/>
        <end position="374"/>
    </location>
</feature>
<feature type="binding site" evidence="8">
    <location>
        <position position="189"/>
    </location>
    <ligand>
        <name>Zn(2+)</name>
        <dbReference type="ChEBI" id="CHEBI:29105"/>
    </ligand>
</feature>